<protein>
    <submittedName>
        <fullName evidence="2">Uncharacterized protein</fullName>
    </submittedName>
</protein>
<name>U6GYS7_9EIME</name>
<organism evidence="2 3">
    <name type="scientific">Eimeria praecox</name>
    <dbReference type="NCBI Taxonomy" id="51316"/>
    <lineage>
        <taxon>Eukaryota</taxon>
        <taxon>Sar</taxon>
        <taxon>Alveolata</taxon>
        <taxon>Apicomplexa</taxon>
        <taxon>Conoidasida</taxon>
        <taxon>Coccidia</taxon>
        <taxon>Eucoccidiorida</taxon>
        <taxon>Eimeriorina</taxon>
        <taxon>Eimeriidae</taxon>
        <taxon>Eimeria</taxon>
    </lineage>
</organism>
<sequence>MQGFQAPNPTSPTFSQLPGNGAMNVGSPSELGAMGSMGLNSNPQKPPTFPHTAAEPYTQQQSPFTPPYGQLQQQQQQQPQLQQQPYRHPHMQQQQQHPHQQQYPHQQHQHLQQQHYSQHFTQQQPQQQPLPQGPVVLSKERNKVMTFSKDRHSLGEGLHSHVCLMERSRANRRLVLLLLQQEEAGGQQAPQNAANASAHGEELNQTKCS</sequence>
<proteinExistence type="predicted"/>
<reference evidence="2" key="1">
    <citation type="submission" date="2013-10" db="EMBL/GenBank/DDBJ databases">
        <title>Genomic analysis of the causative agents of coccidiosis in chickens.</title>
        <authorList>
            <person name="Reid A.J."/>
            <person name="Blake D."/>
            <person name="Billington K."/>
            <person name="Browne H."/>
            <person name="Dunn M."/>
            <person name="Hung S."/>
            <person name="Kawahara F."/>
            <person name="Miranda-Saavedra D."/>
            <person name="Mourier T."/>
            <person name="Nagra H."/>
            <person name="Otto T.D."/>
            <person name="Rawlings N."/>
            <person name="Sanchez A."/>
            <person name="Sanders M."/>
            <person name="Subramaniam C."/>
            <person name="Tay Y."/>
            <person name="Dear P."/>
            <person name="Doerig C."/>
            <person name="Gruber A."/>
            <person name="Parkinson J."/>
            <person name="Shirley M."/>
            <person name="Wan K.L."/>
            <person name="Berriman M."/>
            <person name="Tomley F."/>
            <person name="Pain A."/>
        </authorList>
    </citation>
    <scope>NUCLEOTIDE SEQUENCE [LARGE SCALE GENOMIC DNA]</scope>
    <source>
        <strain evidence="2">Houghton</strain>
    </source>
</reference>
<feature type="compositionally biased region" description="Low complexity" evidence="1">
    <location>
        <begin position="185"/>
        <end position="196"/>
    </location>
</feature>
<feature type="compositionally biased region" description="Low complexity" evidence="1">
    <location>
        <begin position="70"/>
        <end position="134"/>
    </location>
</feature>
<dbReference type="EMBL" id="HG692991">
    <property type="protein sequence ID" value="CDI84757.1"/>
    <property type="molecule type" value="Genomic_DNA"/>
</dbReference>
<evidence type="ECO:0000313" key="2">
    <source>
        <dbReference type="EMBL" id="CDI84757.1"/>
    </source>
</evidence>
<feature type="compositionally biased region" description="Basic and acidic residues" evidence="1">
    <location>
        <begin position="199"/>
        <end position="209"/>
    </location>
</feature>
<keyword evidence="3" id="KW-1185">Reference proteome</keyword>
<dbReference type="AlphaFoldDB" id="U6GYS7"/>
<gene>
    <name evidence="2" type="ORF">EPH_0013140</name>
</gene>
<evidence type="ECO:0000313" key="3">
    <source>
        <dbReference type="Proteomes" id="UP000018201"/>
    </source>
</evidence>
<feature type="region of interest" description="Disordered" evidence="1">
    <location>
        <begin position="1"/>
        <end position="134"/>
    </location>
</feature>
<reference evidence="2" key="2">
    <citation type="submission" date="2013-10" db="EMBL/GenBank/DDBJ databases">
        <authorList>
            <person name="Aslett M."/>
        </authorList>
    </citation>
    <scope>NUCLEOTIDE SEQUENCE [LARGE SCALE GENOMIC DNA]</scope>
    <source>
        <strain evidence="2">Houghton</strain>
    </source>
</reference>
<feature type="region of interest" description="Disordered" evidence="1">
    <location>
        <begin position="185"/>
        <end position="209"/>
    </location>
</feature>
<feature type="compositionally biased region" description="Polar residues" evidence="1">
    <location>
        <begin position="1"/>
        <end position="18"/>
    </location>
</feature>
<accession>U6GYS7</accession>
<dbReference type="VEuPathDB" id="ToxoDB:EPH_0013140"/>
<dbReference type="Proteomes" id="UP000018201">
    <property type="component" value="Unassembled WGS sequence"/>
</dbReference>
<evidence type="ECO:0000256" key="1">
    <source>
        <dbReference type="SAM" id="MobiDB-lite"/>
    </source>
</evidence>